<organism evidence="17 18">
    <name type="scientific">Sebaldella termitidis (strain ATCC 33386 / NCTC 11300)</name>
    <dbReference type="NCBI Taxonomy" id="526218"/>
    <lineage>
        <taxon>Bacteria</taxon>
        <taxon>Fusobacteriati</taxon>
        <taxon>Fusobacteriota</taxon>
        <taxon>Fusobacteriia</taxon>
        <taxon>Fusobacteriales</taxon>
        <taxon>Leptotrichiaceae</taxon>
        <taxon>Sebaldella</taxon>
    </lineage>
</organism>
<dbReference type="STRING" id="526218.Sterm_2323"/>
<comment type="catalytic activity">
    <reaction evidence="1">
        <text>ATP + protein L-histidine = ADP + protein N-phospho-L-histidine.</text>
        <dbReference type="EC" id="2.7.13.3"/>
    </reaction>
</comment>
<dbReference type="InterPro" id="IPR004358">
    <property type="entry name" value="Sig_transdc_His_kin-like_C"/>
</dbReference>
<dbReference type="Pfam" id="PF02518">
    <property type="entry name" value="HATPase_c"/>
    <property type="match status" value="1"/>
</dbReference>
<gene>
    <name evidence="17" type="ordered locus">Sterm_2323</name>
</gene>
<evidence type="ECO:0000256" key="7">
    <source>
        <dbReference type="ARBA" id="ARBA00022692"/>
    </source>
</evidence>
<dbReference type="eggNOG" id="COG5002">
    <property type="taxonomic scope" value="Bacteria"/>
</dbReference>
<dbReference type="Proteomes" id="UP000000845">
    <property type="component" value="Chromosome"/>
</dbReference>
<dbReference type="InterPro" id="IPR005467">
    <property type="entry name" value="His_kinase_dom"/>
</dbReference>
<dbReference type="CDD" id="cd06225">
    <property type="entry name" value="HAMP"/>
    <property type="match status" value="1"/>
</dbReference>
<dbReference type="FunFam" id="3.30.565.10:FF:000006">
    <property type="entry name" value="Sensor histidine kinase WalK"/>
    <property type="match status" value="1"/>
</dbReference>
<evidence type="ECO:0000256" key="4">
    <source>
        <dbReference type="ARBA" id="ARBA00022475"/>
    </source>
</evidence>
<sequence>MLKIKLEDRITVSFAGLFLILILLSNLLTIYFLKKQSLSVVDRQLIQKETEIHTFLDRISSYSERYDSLSLNFNTQIDGKKLVYPKPFDPGNENLLYIVSINNEVAINSFYNIDFANSNSNLTADSVMKSIETHSQGMVSNKVSTISLGRNEIYRYKNISQDIKGIKFDIYILKNISQENKIFDRLRVLILFFTVLGILITVFISIKISKVILRPINNVMQTGKLISTDDLSKRIEVINSGDELEELTKILNQMLDRIQKSFESQSKFVSDASHELRTPLAIIKGYAEIIKKRRLSDEEVFDESIEAIINETENMKNLVQKLLMLAKGEEERLNISLAKTPMKKFIKEIAFDSKLLSVDHDIVLGKNDDYILEIDRSLLKQAIRALIENAIKYSPANTTITIDSYIEDGKARISVSDMGIGIDKSEHAKIFERFYRVDESRSKDTGGTGLGLAIVKKIADAHNSEITVESEINKGTKITLLFTEYSEGNDDEFIGDI</sequence>
<dbReference type="RefSeq" id="WP_012861771.1">
    <property type="nucleotide sequence ID" value="NC_013517.1"/>
</dbReference>
<feature type="transmembrane region" description="Helical" evidence="14">
    <location>
        <begin position="188"/>
        <end position="206"/>
    </location>
</feature>
<feature type="domain" description="HAMP" evidence="16">
    <location>
        <begin position="210"/>
        <end position="263"/>
    </location>
</feature>
<dbReference type="SMART" id="SM00304">
    <property type="entry name" value="HAMP"/>
    <property type="match status" value="1"/>
</dbReference>
<dbReference type="AlphaFoldDB" id="D1AL34"/>
<keyword evidence="7 14" id="KW-0812">Transmembrane</keyword>
<dbReference type="HOGENOM" id="CLU_000445_89_6_0"/>
<evidence type="ECO:0000256" key="2">
    <source>
        <dbReference type="ARBA" id="ARBA00004651"/>
    </source>
</evidence>
<dbReference type="FunFam" id="1.10.287.130:FF:000001">
    <property type="entry name" value="Two-component sensor histidine kinase"/>
    <property type="match status" value="1"/>
</dbReference>
<evidence type="ECO:0000256" key="9">
    <source>
        <dbReference type="ARBA" id="ARBA00022777"/>
    </source>
</evidence>
<dbReference type="EC" id="2.7.13.3" evidence="3"/>
<keyword evidence="18" id="KW-1185">Reference proteome</keyword>
<keyword evidence="10" id="KW-0067">ATP-binding</keyword>
<dbReference type="InterPro" id="IPR050398">
    <property type="entry name" value="HssS/ArlS-like"/>
</dbReference>
<evidence type="ECO:0000256" key="1">
    <source>
        <dbReference type="ARBA" id="ARBA00000085"/>
    </source>
</evidence>
<evidence type="ECO:0000256" key="5">
    <source>
        <dbReference type="ARBA" id="ARBA00022553"/>
    </source>
</evidence>
<comment type="subcellular location">
    <subcellularLocation>
        <location evidence="2">Cell membrane</location>
        <topology evidence="2">Multi-pass membrane protein</topology>
    </subcellularLocation>
</comment>
<dbReference type="InterPro" id="IPR003660">
    <property type="entry name" value="HAMP_dom"/>
</dbReference>
<dbReference type="Gene3D" id="6.10.340.10">
    <property type="match status" value="1"/>
</dbReference>
<evidence type="ECO:0000256" key="10">
    <source>
        <dbReference type="ARBA" id="ARBA00022840"/>
    </source>
</evidence>
<dbReference type="CDD" id="cd00075">
    <property type="entry name" value="HATPase"/>
    <property type="match status" value="1"/>
</dbReference>
<keyword evidence="9 17" id="KW-0418">Kinase</keyword>
<evidence type="ECO:0000313" key="18">
    <source>
        <dbReference type="Proteomes" id="UP000000845"/>
    </source>
</evidence>
<evidence type="ECO:0000256" key="14">
    <source>
        <dbReference type="SAM" id="Phobius"/>
    </source>
</evidence>
<keyword evidence="11 14" id="KW-1133">Transmembrane helix</keyword>
<keyword evidence="6" id="KW-0808">Transferase</keyword>
<dbReference type="Gene3D" id="3.30.565.10">
    <property type="entry name" value="Histidine kinase-like ATPase, C-terminal domain"/>
    <property type="match status" value="1"/>
</dbReference>
<dbReference type="SUPFAM" id="SSF55874">
    <property type="entry name" value="ATPase domain of HSP90 chaperone/DNA topoisomerase II/histidine kinase"/>
    <property type="match status" value="1"/>
</dbReference>
<keyword evidence="8" id="KW-0547">Nucleotide-binding</keyword>
<dbReference type="SMART" id="SM00388">
    <property type="entry name" value="HisKA"/>
    <property type="match status" value="1"/>
</dbReference>
<dbReference type="SUPFAM" id="SSF158472">
    <property type="entry name" value="HAMP domain-like"/>
    <property type="match status" value="1"/>
</dbReference>
<dbReference type="PROSITE" id="PS50885">
    <property type="entry name" value="HAMP"/>
    <property type="match status" value="1"/>
</dbReference>
<dbReference type="Pfam" id="PF00512">
    <property type="entry name" value="HisKA"/>
    <property type="match status" value="1"/>
</dbReference>
<protein>
    <recommendedName>
        <fullName evidence="3">histidine kinase</fullName>
        <ecNumber evidence="3">2.7.13.3</ecNumber>
    </recommendedName>
</protein>
<dbReference type="GO" id="GO:0005886">
    <property type="term" value="C:plasma membrane"/>
    <property type="evidence" value="ECO:0007669"/>
    <property type="project" value="UniProtKB-SubCell"/>
</dbReference>
<dbReference type="InterPro" id="IPR036097">
    <property type="entry name" value="HisK_dim/P_sf"/>
</dbReference>
<evidence type="ECO:0000256" key="12">
    <source>
        <dbReference type="ARBA" id="ARBA00023012"/>
    </source>
</evidence>
<dbReference type="InterPro" id="IPR036890">
    <property type="entry name" value="HATPase_C_sf"/>
</dbReference>
<dbReference type="SUPFAM" id="SSF47384">
    <property type="entry name" value="Homodimeric domain of signal transducing histidine kinase"/>
    <property type="match status" value="1"/>
</dbReference>
<proteinExistence type="predicted"/>
<evidence type="ECO:0000256" key="6">
    <source>
        <dbReference type="ARBA" id="ARBA00022679"/>
    </source>
</evidence>
<keyword evidence="13 14" id="KW-0472">Membrane</keyword>
<accession>D1AL34</accession>
<reference evidence="18" key="1">
    <citation type="submission" date="2009-09" db="EMBL/GenBank/DDBJ databases">
        <title>The complete chromosome of Sebaldella termitidis ATCC 33386.</title>
        <authorList>
            <consortium name="US DOE Joint Genome Institute (JGI-PGF)"/>
            <person name="Lucas S."/>
            <person name="Copeland A."/>
            <person name="Lapidus A."/>
            <person name="Glavina del Rio T."/>
            <person name="Dalin E."/>
            <person name="Tice H."/>
            <person name="Bruce D."/>
            <person name="Goodwin L."/>
            <person name="Pitluck S."/>
            <person name="Kyrpides N."/>
            <person name="Mavromatis K."/>
            <person name="Ivanova N."/>
            <person name="Mikhailova N."/>
            <person name="Sims D."/>
            <person name="Meincke L."/>
            <person name="Brettin T."/>
            <person name="Detter J.C."/>
            <person name="Han C."/>
            <person name="Larimer F."/>
            <person name="Land M."/>
            <person name="Hauser L."/>
            <person name="Markowitz V."/>
            <person name="Cheng J.F."/>
            <person name="Hugenholtz P."/>
            <person name="Woyke T."/>
            <person name="Wu D."/>
            <person name="Eisen J.A."/>
        </authorList>
    </citation>
    <scope>NUCLEOTIDE SEQUENCE [LARGE SCALE GENOMIC DNA]</scope>
    <source>
        <strain evidence="18">ATCC 33386 / NCTC 11300</strain>
    </source>
</reference>
<dbReference type="PANTHER" id="PTHR45528">
    <property type="entry name" value="SENSOR HISTIDINE KINASE CPXA"/>
    <property type="match status" value="1"/>
</dbReference>
<feature type="transmembrane region" description="Helical" evidence="14">
    <location>
        <begin position="12"/>
        <end position="33"/>
    </location>
</feature>
<dbReference type="GO" id="GO:0000155">
    <property type="term" value="F:phosphorelay sensor kinase activity"/>
    <property type="evidence" value="ECO:0007669"/>
    <property type="project" value="InterPro"/>
</dbReference>
<keyword evidence="4" id="KW-1003">Cell membrane</keyword>
<reference evidence="17 18" key="2">
    <citation type="journal article" date="2010" name="Stand. Genomic Sci.">
        <title>Complete genome sequence of Sebaldella termitidis type strain (NCTC 11300).</title>
        <authorList>
            <person name="Harmon-Smith M."/>
            <person name="Celia L."/>
            <person name="Chertkov O."/>
            <person name="Lapidus A."/>
            <person name="Copeland A."/>
            <person name="Glavina Del Rio T."/>
            <person name="Nolan M."/>
            <person name="Lucas S."/>
            <person name="Tice H."/>
            <person name="Cheng J.F."/>
            <person name="Han C."/>
            <person name="Detter J.C."/>
            <person name="Bruce D."/>
            <person name="Goodwin L."/>
            <person name="Pitluck S."/>
            <person name="Pati A."/>
            <person name="Liolios K."/>
            <person name="Ivanova N."/>
            <person name="Mavromatis K."/>
            <person name="Mikhailova N."/>
            <person name="Chen A."/>
            <person name="Palaniappan K."/>
            <person name="Land M."/>
            <person name="Hauser L."/>
            <person name="Chang Y.J."/>
            <person name="Jeffries C.D."/>
            <person name="Brettin T."/>
            <person name="Goker M."/>
            <person name="Beck B."/>
            <person name="Bristow J."/>
            <person name="Eisen J.A."/>
            <person name="Markowitz V."/>
            <person name="Hugenholtz P."/>
            <person name="Kyrpides N.C."/>
            <person name="Klenk H.P."/>
            <person name="Chen F."/>
        </authorList>
    </citation>
    <scope>NUCLEOTIDE SEQUENCE [LARGE SCALE GENOMIC DNA]</scope>
    <source>
        <strain evidence="18">ATCC 33386 / NCTC 11300</strain>
    </source>
</reference>
<feature type="domain" description="Histidine kinase" evidence="15">
    <location>
        <begin position="271"/>
        <end position="486"/>
    </location>
</feature>
<keyword evidence="12" id="KW-0902">Two-component regulatory system</keyword>
<dbReference type="KEGG" id="str:Sterm_2323"/>
<evidence type="ECO:0000256" key="3">
    <source>
        <dbReference type="ARBA" id="ARBA00012438"/>
    </source>
</evidence>
<dbReference type="PANTHER" id="PTHR45528:SF1">
    <property type="entry name" value="SENSOR HISTIDINE KINASE CPXA"/>
    <property type="match status" value="1"/>
</dbReference>
<evidence type="ECO:0000256" key="13">
    <source>
        <dbReference type="ARBA" id="ARBA00023136"/>
    </source>
</evidence>
<dbReference type="GO" id="GO:0005524">
    <property type="term" value="F:ATP binding"/>
    <property type="evidence" value="ECO:0007669"/>
    <property type="project" value="UniProtKB-KW"/>
</dbReference>
<dbReference type="PROSITE" id="PS50109">
    <property type="entry name" value="HIS_KIN"/>
    <property type="match status" value="1"/>
</dbReference>
<evidence type="ECO:0000256" key="11">
    <source>
        <dbReference type="ARBA" id="ARBA00022989"/>
    </source>
</evidence>
<dbReference type="CDD" id="cd00082">
    <property type="entry name" value="HisKA"/>
    <property type="match status" value="1"/>
</dbReference>
<dbReference type="InterPro" id="IPR003594">
    <property type="entry name" value="HATPase_dom"/>
</dbReference>
<evidence type="ECO:0000313" key="17">
    <source>
        <dbReference type="EMBL" id="ACZ09177.1"/>
    </source>
</evidence>
<evidence type="ECO:0000256" key="8">
    <source>
        <dbReference type="ARBA" id="ARBA00022741"/>
    </source>
</evidence>
<dbReference type="Gene3D" id="1.10.287.130">
    <property type="match status" value="1"/>
</dbReference>
<dbReference type="Pfam" id="PF00672">
    <property type="entry name" value="HAMP"/>
    <property type="match status" value="1"/>
</dbReference>
<evidence type="ECO:0000259" key="15">
    <source>
        <dbReference type="PROSITE" id="PS50109"/>
    </source>
</evidence>
<dbReference type="InterPro" id="IPR003661">
    <property type="entry name" value="HisK_dim/P_dom"/>
</dbReference>
<dbReference type="SMART" id="SM00387">
    <property type="entry name" value="HATPase_c"/>
    <property type="match status" value="1"/>
</dbReference>
<evidence type="ECO:0000259" key="16">
    <source>
        <dbReference type="PROSITE" id="PS50885"/>
    </source>
</evidence>
<dbReference type="PRINTS" id="PR00344">
    <property type="entry name" value="BCTRLSENSOR"/>
</dbReference>
<name>D1AL34_SEBTE</name>
<dbReference type="EMBL" id="CP001739">
    <property type="protein sequence ID" value="ACZ09177.1"/>
    <property type="molecule type" value="Genomic_DNA"/>
</dbReference>
<keyword evidence="5" id="KW-0597">Phosphoprotein</keyword>